<dbReference type="OrthoDB" id="273337at2759"/>
<gene>
    <name evidence="3" type="ORF">Tco025E_02891</name>
</gene>
<reference evidence="3 4" key="1">
    <citation type="journal article" date="2018" name="BMC Genomics">
        <title>Genomic comparison of Trypanosoma conorhini and Trypanosoma rangeli to Trypanosoma cruzi strains of high and low virulence.</title>
        <authorList>
            <person name="Bradwell K.R."/>
            <person name="Koparde V.N."/>
            <person name="Matveyev A.V."/>
            <person name="Serrano M.G."/>
            <person name="Alves J.M."/>
            <person name="Parikh H."/>
            <person name="Huang B."/>
            <person name="Lee V."/>
            <person name="Espinosa-Alvarez O."/>
            <person name="Ortiz P.A."/>
            <person name="Costa-Martins A.G."/>
            <person name="Teixeira M.M."/>
            <person name="Buck G.A."/>
        </authorList>
    </citation>
    <scope>NUCLEOTIDE SEQUENCE [LARGE SCALE GENOMIC DNA]</scope>
    <source>
        <strain evidence="3 4">025E</strain>
    </source>
</reference>
<evidence type="ECO:0000256" key="2">
    <source>
        <dbReference type="SAM" id="Phobius"/>
    </source>
</evidence>
<protein>
    <submittedName>
        <fullName evidence="3">Uncharacterized protein</fullName>
    </submittedName>
</protein>
<evidence type="ECO:0000313" key="3">
    <source>
        <dbReference type="EMBL" id="RNF23143.1"/>
    </source>
</evidence>
<comment type="caution">
    <text evidence="3">The sequence shown here is derived from an EMBL/GenBank/DDBJ whole genome shotgun (WGS) entry which is preliminary data.</text>
</comment>
<dbReference type="RefSeq" id="XP_029230053.1">
    <property type="nucleotide sequence ID" value="XM_029369814.1"/>
</dbReference>
<feature type="transmembrane region" description="Helical" evidence="2">
    <location>
        <begin position="77"/>
        <end position="95"/>
    </location>
</feature>
<evidence type="ECO:0000313" key="4">
    <source>
        <dbReference type="Proteomes" id="UP000284403"/>
    </source>
</evidence>
<feature type="region of interest" description="Disordered" evidence="1">
    <location>
        <begin position="30"/>
        <end position="57"/>
    </location>
</feature>
<keyword evidence="2" id="KW-0812">Transmembrane</keyword>
<keyword evidence="2" id="KW-0472">Membrane</keyword>
<keyword evidence="2" id="KW-1133">Transmembrane helix</keyword>
<name>A0A422PZH0_9TRYP</name>
<dbReference type="Proteomes" id="UP000284403">
    <property type="component" value="Unassembled WGS sequence"/>
</dbReference>
<dbReference type="AlphaFoldDB" id="A0A422PZH0"/>
<dbReference type="GeneID" id="40316502"/>
<organism evidence="3 4">
    <name type="scientific">Trypanosoma conorhini</name>
    <dbReference type="NCBI Taxonomy" id="83891"/>
    <lineage>
        <taxon>Eukaryota</taxon>
        <taxon>Discoba</taxon>
        <taxon>Euglenozoa</taxon>
        <taxon>Kinetoplastea</taxon>
        <taxon>Metakinetoplastina</taxon>
        <taxon>Trypanosomatida</taxon>
        <taxon>Trypanosomatidae</taxon>
        <taxon>Trypanosoma</taxon>
    </lineage>
</organism>
<dbReference type="EMBL" id="MKKU01000124">
    <property type="protein sequence ID" value="RNF23143.1"/>
    <property type="molecule type" value="Genomic_DNA"/>
</dbReference>
<keyword evidence="4" id="KW-1185">Reference proteome</keyword>
<evidence type="ECO:0000256" key="1">
    <source>
        <dbReference type="SAM" id="MobiDB-lite"/>
    </source>
</evidence>
<proteinExistence type="predicted"/>
<sequence length="123" mass="13760">MQRRCIAWNSLAATSALVRSSRRGYYDKIREEREGSDDGPAAMYHEFPKNPSPNHVPEELRKLNPEAVEDAESLQRWFLLVSVGIVSALCFSGFMDPFGGEYRRPKGYGMHGGESLGPDGTPR</sequence>
<accession>A0A422PZH0</accession>